<feature type="transmembrane region" description="Helical" evidence="8">
    <location>
        <begin position="439"/>
        <end position="460"/>
    </location>
</feature>
<feature type="transmembrane region" description="Helical" evidence="8">
    <location>
        <begin position="409"/>
        <end position="427"/>
    </location>
</feature>
<keyword evidence="5 8" id="KW-0812">Transmembrane</keyword>
<dbReference type="AlphaFoldDB" id="A0A1B9B7Z0"/>
<feature type="transmembrane region" description="Helical" evidence="8">
    <location>
        <begin position="312"/>
        <end position="331"/>
    </location>
</feature>
<keyword evidence="6 8" id="KW-1133">Transmembrane helix</keyword>
<feature type="transmembrane region" description="Helical" evidence="8">
    <location>
        <begin position="161"/>
        <end position="184"/>
    </location>
</feature>
<dbReference type="PANTHER" id="PTHR42718">
    <property type="entry name" value="MAJOR FACILITATOR SUPERFAMILY MULTIDRUG TRANSPORTER MFSC"/>
    <property type="match status" value="1"/>
</dbReference>
<dbReference type="Gene3D" id="1.20.1250.20">
    <property type="entry name" value="MFS general substrate transporter like domains"/>
    <property type="match status" value="1"/>
</dbReference>
<feature type="transmembrane region" description="Helical" evidence="8">
    <location>
        <begin position="93"/>
        <end position="113"/>
    </location>
</feature>
<evidence type="ECO:0000313" key="10">
    <source>
        <dbReference type="EMBL" id="OCA92201.1"/>
    </source>
</evidence>
<evidence type="ECO:0000256" key="4">
    <source>
        <dbReference type="ARBA" id="ARBA00022475"/>
    </source>
</evidence>
<dbReference type="RefSeq" id="WP_065408730.1">
    <property type="nucleotide sequence ID" value="NZ_MAYT01000001.1"/>
</dbReference>
<feature type="transmembrane region" description="Helical" evidence="8">
    <location>
        <begin position="352"/>
        <end position="373"/>
    </location>
</feature>
<dbReference type="Proteomes" id="UP000092578">
    <property type="component" value="Unassembled WGS sequence"/>
</dbReference>
<keyword evidence="4" id="KW-1003">Cell membrane</keyword>
<evidence type="ECO:0000256" key="5">
    <source>
        <dbReference type="ARBA" id="ARBA00022692"/>
    </source>
</evidence>
<feature type="transmembrane region" description="Helical" evidence="8">
    <location>
        <begin position="385"/>
        <end position="402"/>
    </location>
</feature>
<dbReference type="EMBL" id="MAYT01000001">
    <property type="protein sequence ID" value="OCA92201.1"/>
    <property type="molecule type" value="Genomic_DNA"/>
</dbReference>
<dbReference type="Pfam" id="PF07690">
    <property type="entry name" value="MFS_1"/>
    <property type="match status" value="1"/>
</dbReference>
<dbReference type="CDD" id="cd17503">
    <property type="entry name" value="MFS_LmrB_MDR_like"/>
    <property type="match status" value="1"/>
</dbReference>
<dbReference type="SUPFAM" id="SSF103473">
    <property type="entry name" value="MFS general substrate transporter"/>
    <property type="match status" value="1"/>
</dbReference>
<reference evidence="11" key="1">
    <citation type="submission" date="2016-05" db="EMBL/GenBank/DDBJ databases">
        <authorList>
            <person name="Liu B."/>
            <person name="Wang J."/>
            <person name="Zhu Y."/>
            <person name="Liu G."/>
            <person name="Chen Q."/>
            <person name="Chen Z."/>
            <person name="Lan J."/>
            <person name="Che J."/>
            <person name="Ge C."/>
            <person name="Shi H."/>
            <person name="Pan Z."/>
            <person name="Liu X."/>
        </authorList>
    </citation>
    <scope>NUCLEOTIDE SEQUENCE [LARGE SCALE GENOMIC DNA]</scope>
    <source>
        <strain evidence="11">FJAT-27215</strain>
    </source>
</reference>
<dbReference type="InterPro" id="IPR036259">
    <property type="entry name" value="MFS_trans_sf"/>
</dbReference>
<organism evidence="10 11">
    <name type="scientific">Pseudobacillus wudalianchiensis</name>
    <dbReference type="NCBI Taxonomy" id="1743143"/>
    <lineage>
        <taxon>Bacteria</taxon>
        <taxon>Bacillati</taxon>
        <taxon>Bacillota</taxon>
        <taxon>Bacilli</taxon>
        <taxon>Bacillales</taxon>
        <taxon>Bacillaceae</taxon>
        <taxon>Pseudobacillus</taxon>
    </lineage>
</organism>
<keyword evidence="7 8" id="KW-0472">Membrane</keyword>
<dbReference type="InterPro" id="IPR004638">
    <property type="entry name" value="EmrB-like"/>
</dbReference>
<feature type="transmembrane region" description="Helical" evidence="8">
    <location>
        <begin position="561"/>
        <end position="579"/>
    </location>
</feature>
<feature type="domain" description="Major facilitator superfamily (MFS) profile" evidence="9">
    <location>
        <begin position="95"/>
        <end position="584"/>
    </location>
</feature>
<dbReference type="GO" id="GO:0005886">
    <property type="term" value="C:plasma membrane"/>
    <property type="evidence" value="ECO:0007669"/>
    <property type="project" value="UniProtKB-SubCell"/>
</dbReference>
<dbReference type="NCBIfam" id="TIGR00711">
    <property type="entry name" value="efflux_EmrB"/>
    <property type="match status" value="1"/>
</dbReference>
<keyword evidence="3" id="KW-0813">Transport</keyword>
<evidence type="ECO:0000256" key="2">
    <source>
        <dbReference type="ARBA" id="ARBA00008537"/>
    </source>
</evidence>
<dbReference type="InterPro" id="IPR011701">
    <property type="entry name" value="MFS"/>
</dbReference>
<name>A0A1B9B7Z0_9BACI</name>
<dbReference type="Gene3D" id="1.20.1720.10">
    <property type="entry name" value="Multidrug resistance protein D"/>
    <property type="match status" value="1"/>
</dbReference>
<feature type="transmembrane region" description="Helical" evidence="8">
    <location>
        <begin position="223"/>
        <end position="243"/>
    </location>
</feature>
<accession>A0A1B9B7Z0</accession>
<protein>
    <submittedName>
        <fullName evidence="10">MFS transporter</fullName>
    </submittedName>
</protein>
<feature type="transmembrane region" description="Helical" evidence="8">
    <location>
        <begin position="282"/>
        <end position="300"/>
    </location>
</feature>
<comment type="caution">
    <text evidence="10">The sequence shown here is derived from an EMBL/GenBank/DDBJ whole genome shotgun (WGS) entry which is preliminary data.</text>
</comment>
<dbReference type="GO" id="GO:0022857">
    <property type="term" value="F:transmembrane transporter activity"/>
    <property type="evidence" value="ECO:0007669"/>
    <property type="project" value="InterPro"/>
</dbReference>
<evidence type="ECO:0000313" key="11">
    <source>
        <dbReference type="Proteomes" id="UP000092578"/>
    </source>
</evidence>
<feature type="transmembrane region" description="Helical" evidence="8">
    <location>
        <begin position="190"/>
        <end position="211"/>
    </location>
</feature>
<proteinExistence type="inferred from homology"/>
<dbReference type="PROSITE" id="PS50850">
    <property type="entry name" value="MFS"/>
    <property type="match status" value="1"/>
</dbReference>
<evidence type="ECO:0000256" key="8">
    <source>
        <dbReference type="SAM" id="Phobius"/>
    </source>
</evidence>
<dbReference type="InterPro" id="IPR020846">
    <property type="entry name" value="MFS_dom"/>
</dbReference>
<sequence length="589" mass="64123">MASAFLIGYVILSVIVVAFVNKRLAAKRRKKETALPVIEAETSQQAAVAVQQETISSKTIEPENIQEEAQEEIGAEVAREIHSPEEEPKKRTGAVLAVLLFGMFIAILNQTLINVALPVMMSDFNVSTSTAQWLMTGFMLVNGIMIPISAFLILKYGFRKLFILSMLSFTIGSLICAVSGTFTIMMIGRVIQAIGAGVLMPLGTNVFMTLFPPEKRGAAMGTMGIAMILAPAIGPTLTGWVIQHYEWNLMFYGMFILGIVDILLATRLFHLKSETVDLKLDVFSLVTSSIGFGGLLYGFSEAGNNGWDSAEVILSLMIGIISLVIFVWKQLVSETPMLNMNVFKFNMFTFTLLINSIITMALFGGMLLLPVYLQNIRGFTPMESGLLLLPGALIMGLMGPIAGKIFDKYGIRWLAVVGLAITTYGTYEFTHLTADTPYRSILMIYILRSFGMSLIMMPIMTAGMNVLPMKLIAHGTAMSNTIRQVAGSIGTAFLVTIMTRQSSFHMADYENQVTTTNSFIQNKVAALSQAFGGGESGYMKSVLTLYSEGMKLSTIKGINDAFVVATVLAGIALLLAFFLPSKKKGIAKP</sequence>
<dbReference type="PRINTS" id="PR01036">
    <property type="entry name" value="TCRTETB"/>
</dbReference>
<feature type="transmembrane region" description="Helical" evidence="8">
    <location>
        <begin position="249"/>
        <end position="270"/>
    </location>
</feature>
<dbReference type="PANTHER" id="PTHR42718:SF9">
    <property type="entry name" value="MAJOR FACILITATOR SUPERFAMILY MULTIDRUG TRANSPORTER MFSC"/>
    <property type="match status" value="1"/>
</dbReference>
<evidence type="ECO:0000256" key="1">
    <source>
        <dbReference type="ARBA" id="ARBA00004651"/>
    </source>
</evidence>
<feature type="transmembrane region" description="Helical" evidence="8">
    <location>
        <begin position="6"/>
        <end position="25"/>
    </location>
</feature>
<evidence type="ECO:0000256" key="6">
    <source>
        <dbReference type="ARBA" id="ARBA00022989"/>
    </source>
</evidence>
<evidence type="ECO:0000256" key="3">
    <source>
        <dbReference type="ARBA" id="ARBA00022448"/>
    </source>
</evidence>
<comment type="similarity">
    <text evidence="2">Belongs to the major facilitator superfamily. EmrB family.</text>
</comment>
<feature type="transmembrane region" description="Helical" evidence="8">
    <location>
        <begin position="133"/>
        <end position="154"/>
    </location>
</feature>
<feature type="transmembrane region" description="Helical" evidence="8">
    <location>
        <begin position="481"/>
        <end position="499"/>
    </location>
</feature>
<evidence type="ECO:0000259" key="9">
    <source>
        <dbReference type="PROSITE" id="PS50850"/>
    </source>
</evidence>
<comment type="subcellular location">
    <subcellularLocation>
        <location evidence="1">Cell membrane</location>
        <topology evidence="1">Multi-pass membrane protein</topology>
    </subcellularLocation>
</comment>
<keyword evidence="11" id="KW-1185">Reference proteome</keyword>
<gene>
    <name evidence="10" type="ORF">A8F95_00255</name>
</gene>
<evidence type="ECO:0000256" key="7">
    <source>
        <dbReference type="ARBA" id="ARBA00023136"/>
    </source>
</evidence>